<dbReference type="EMBL" id="CP058909">
    <property type="protein sequence ID" value="QLH80129.1"/>
    <property type="molecule type" value="Genomic_DNA"/>
</dbReference>
<dbReference type="Pfam" id="PF02880">
    <property type="entry name" value="PGM_PMM_III"/>
    <property type="match status" value="1"/>
</dbReference>
<protein>
    <submittedName>
        <fullName evidence="12">Phosphoglucomutase/phosphomannomutase family protein</fullName>
    </submittedName>
</protein>
<dbReference type="InterPro" id="IPR005846">
    <property type="entry name" value="A-D-PHexomutase_a/b/a-III"/>
</dbReference>
<name>A0A7D5T8W4_9EURY</name>
<dbReference type="Gene3D" id="3.40.120.10">
    <property type="entry name" value="Alpha-D-Glucose-1,6-Bisphosphate, subunit A, domain 3"/>
    <property type="match status" value="3"/>
</dbReference>
<dbReference type="KEGG" id="hpel:HZS54_00145"/>
<evidence type="ECO:0000256" key="3">
    <source>
        <dbReference type="ARBA" id="ARBA00022553"/>
    </source>
</evidence>
<evidence type="ECO:0000259" key="10">
    <source>
        <dbReference type="Pfam" id="PF02879"/>
    </source>
</evidence>
<keyword evidence="3" id="KW-0597">Phosphoprotein</keyword>
<dbReference type="InterPro" id="IPR005845">
    <property type="entry name" value="A-D-PHexomutase_a/b/a-II"/>
</dbReference>
<evidence type="ECO:0000256" key="7">
    <source>
        <dbReference type="RuleBase" id="RU004326"/>
    </source>
</evidence>
<keyword evidence="6" id="KW-0413">Isomerase</keyword>
<organism evidence="12 13">
    <name type="scientific">Halosimplex pelagicum</name>
    <dbReference type="NCBI Taxonomy" id="869886"/>
    <lineage>
        <taxon>Archaea</taxon>
        <taxon>Methanobacteriati</taxon>
        <taxon>Methanobacteriota</taxon>
        <taxon>Stenosarchaea group</taxon>
        <taxon>Halobacteria</taxon>
        <taxon>Halobacteriales</taxon>
        <taxon>Haloarculaceae</taxon>
        <taxon>Halosimplex</taxon>
    </lineage>
</organism>
<gene>
    <name evidence="12" type="ORF">HZS54_00145</name>
</gene>
<dbReference type="Proteomes" id="UP000509346">
    <property type="component" value="Chromosome"/>
</dbReference>
<dbReference type="PANTHER" id="PTHR45745:SF1">
    <property type="entry name" value="PHOSPHOGLUCOMUTASE 2B-RELATED"/>
    <property type="match status" value="1"/>
</dbReference>
<dbReference type="Pfam" id="PF00408">
    <property type="entry name" value="PGM_PMM_IV"/>
    <property type="match status" value="1"/>
</dbReference>
<keyword evidence="4 7" id="KW-0479">Metal-binding</keyword>
<evidence type="ECO:0000259" key="9">
    <source>
        <dbReference type="Pfam" id="PF02878"/>
    </source>
</evidence>
<evidence type="ECO:0000256" key="4">
    <source>
        <dbReference type="ARBA" id="ARBA00022723"/>
    </source>
</evidence>
<proteinExistence type="inferred from homology"/>
<comment type="similarity">
    <text evidence="2 7">Belongs to the phosphohexose mutase family.</text>
</comment>
<dbReference type="PRINTS" id="PR00509">
    <property type="entry name" value="PGMPMM"/>
</dbReference>
<dbReference type="CDD" id="cd05800">
    <property type="entry name" value="PGM_like2"/>
    <property type="match status" value="1"/>
</dbReference>
<dbReference type="Pfam" id="PF02878">
    <property type="entry name" value="PGM_PMM_I"/>
    <property type="match status" value="1"/>
</dbReference>
<dbReference type="InterPro" id="IPR005844">
    <property type="entry name" value="A-D-PHexomutase_a/b/a-I"/>
</dbReference>
<evidence type="ECO:0000256" key="2">
    <source>
        <dbReference type="ARBA" id="ARBA00010231"/>
    </source>
</evidence>
<evidence type="ECO:0000256" key="5">
    <source>
        <dbReference type="ARBA" id="ARBA00022842"/>
    </source>
</evidence>
<dbReference type="RefSeq" id="WP_179919965.1">
    <property type="nucleotide sequence ID" value="NZ_CP058909.1"/>
</dbReference>
<dbReference type="Gene3D" id="3.30.310.50">
    <property type="entry name" value="Alpha-D-phosphohexomutase, C-terminal domain"/>
    <property type="match status" value="1"/>
</dbReference>
<dbReference type="PANTHER" id="PTHR45745">
    <property type="entry name" value="PHOSPHOMANNOMUTASE 45A"/>
    <property type="match status" value="1"/>
</dbReference>
<dbReference type="GO" id="GO:0008973">
    <property type="term" value="F:phosphopentomutase activity"/>
    <property type="evidence" value="ECO:0007669"/>
    <property type="project" value="TreeGrafter"/>
</dbReference>
<feature type="domain" description="Alpha-D-phosphohexomutase C-terminal" evidence="8">
    <location>
        <begin position="395"/>
        <end position="470"/>
    </location>
</feature>
<dbReference type="GO" id="GO:0000287">
    <property type="term" value="F:magnesium ion binding"/>
    <property type="evidence" value="ECO:0007669"/>
    <property type="project" value="InterPro"/>
</dbReference>
<dbReference type="Pfam" id="PF02879">
    <property type="entry name" value="PGM_PMM_II"/>
    <property type="match status" value="1"/>
</dbReference>
<keyword evidence="5 7" id="KW-0460">Magnesium</keyword>
<evidence type="ECO:0000256" key="1">
    <source>
        <dbReference type="ARBA" id="ARBA00001946"/>
    </source>
</evidence>
<evidence type="ECO:0000259" key="11">
    <source>
        <dbReference type="Pfam" id="PF02880"/>
    </source>
</evidence>
<evidence type="ECO:0000259" key="8">
    <source>
        <dbReference type="Pfam" id="PF00408"/>
    </source>
</evidence>
<comment type="cofactor">
    <cofactor evidence="1">
        <name>Mg(2+)</name>
        <dbReference type="ChEBI" id="CHEBI:18420"/>
    </cofactor>
</comment>
<accession>A0A7D5T8W4</accession>
<dbReference type="GeneID" id="56080952"/>
<keyword evidence="13" id="KW-1185">Reference proteome</keyword>
<dbReference type="GO" id="GO:0006166">
    <property type="term" value="P:purine ribonucleoside salvage"/>
    <property type="evidence" value="ECO:0007669"/>
    <property type="project" value="TreeGrafter"/>
</dbReference>
<dbReference type="GO" id="GO:0005975">
    <property type="term" value="P:carbohydrate metabolic process"/>
    <property type="evidence" value="ECO:0007669"/>
    <property type="project" value="InterPro"/>
</dbReference>
<evidence type="ECO:0000256" key="6">
    <source>
        <dbReference type="ARBA" id="ARBA00023235"/>
    </source>
</evidence>
<evidence type="ECO:0000313" key="13">
    <source>
        <dbReference type="Proteomes" id="UP000509346"/>
    </source>
</evidence>
<dbReference type="AlphaFoldDB" id="A0A7D5T8W4"/>
<feature type="domain" description="Alpha-D-phosphohexomutase alpha/beta/alpha" evidence="11">
    <location>
        <begin position="292"/>
        <end position="380"/>
    </location>
</feature>
<reference evidence="12 13" key="1">
    <citation type="submission" date="2020-07" db="EMBL/GenBank/DDBJ databases">
        <title>Halosimplex litoreum sp. nov. and Halosimplex rubrum sp. nov., isolated from different salt environments.</title>
        <authorList>
            <person name="Cui H."/>
        </authorList>
    </citation>
    <scope>NUCLEOTIDE SEQUENCE [LARGE SCALE GENOMIC DNA]</scope>
    <source>
        <strain evidence="12 13">R2</strain>
    </source>
</reference>
<sequence length="479" mass="50428">MNADADADAIEFGTDGWRATLDEFTEPRVRMVGQAVATYLREESDGPLGADDGGATVAVGYDARETSRGFAEELARVLAANGFDVLVPPRDLPTPAVAWTVRERDLAGGLMVTASHNPPEYNGVKFLPAGGAPALPEVTDALADRLAEPDPLPDEQWGSVEEADLVGPYTERVLDAVDADLSGLSVVYDAMHGSGRGVTDLLLERAGADVERLRCDRDPEFGGDSPEPTADHLGDLADRVADSGADLGVANDGDADRIAVVTPGRGVLDPNLFFAATYEALLDGGLWASDEETSGDVVRTVSTSSIVDRVAEDHGQSVHETAVGFKWVAQAMADNDALMGGEESGGFGITTHVRNKDGVAVALLAAAVAAAEPYDDRVDALLERHGDIVQDRVSVDCPDERKGPVLADLEGALPDELAGSAVEDVSTVDGFKVFLADGTWLLMRPSGTEPKLRVYAEGSSQERVDELLAAGRDLVEPLV</sequence>
<dbReference type="SUPFAM" id="SSF55957">
    <property type="entry name" value="Phosphoglucomutase, C-terminal domain"/>
    <property type="match status" value="1"/>
</dbReference>
<dbReference type="InterPro" id="IPR036900">
    <property type="entry name" value="A-D-PHexomutase_C_sf"/>
</dbReference>
<evidence type="ECO:0000313" key="12">
    <source>
        <dbReference type="EMBL" id="QLH80129.1"/>
    </source>
</evidence>
<dbReference type="InterPro" id="IPR005843">
    <property type="entry name" value="A-D-PHexomutase_C"/>
</dbReference>
<dbReference type="InterPro" id="IPR016055">
    <property type="entry name" value="A-D-PHexomutase_a/b/a-I/II/III"/>
</dbReference>
<dbReference type="PROSITE" id="PS00710">
    <property type="entry name" value="PGM_PMM"/>
    <property type="match status" value="1"/>
</dbReference>
<dbReference type="SUPFAM" id="SSF53738">
    <property type="entry name" value="Phosphoglucomutase, first 3 domains"/>
    <property type="match status" value="2"/>
</dbReference>
<dbReference type="OrthoDB" id="10363at2157"/>
<feature type="domain" description="Alpha-D-phosphohexomutase alpha/beta/alpha" evidence="9">
    <location>
        <begin position="10"/>
        <end position="148"/>
    </location>
</feature>
<feature type="domain" description="Alpha-D-phosphohexomutase alpha/beta/alpha" evidence="10">
    <location>
        <begin position="168"/>
        <end position="263"/>
    </location>
</feature>
<dbReference type="InterPro" id="IPR005841">
    <property type="entry name" value="Alpha-D-phosphohexomutase_SF"/>
</dbReference>
<dbReference type="InterPro" id="IPR016066">
    <property type="entry name" value="A-D-PHexomutase_CS"/>
</dbReference>